<keyword evidence="5" id="KW-0418">Kinase</keyword>
<evidence type="ECO:0000313" key="9">
    <source>
        <dbReference type="Proteomes" id="UP000429484"/>
    </source>
</evidence>
<sequence length="994" mass="112308">MAKFGIGARAIDLLGRQQVAGTPTAISELFKNAHDAYAKAMVVDFYRVRNLVILRDDGMGMSRKDFETRWLTAATDSKRASGYLPPPDTDPDQAPRPVMGEKGIGRLAIAVLGKQVLVLTRKKTTDNSAPLVAALLHWDIFSLPNVQLSDLEIPLREIKGGTLPDQTMISDMVEEAARNLEALRRQTDASVIDDILTDLRAFEVDPAALADAVMPGPDLRSDGHGTHFYISPTNETLALDVDEAGDEDKATPMQKALLGFSNTMVPGHDIPPMTTTFRDHKGGGIWDDIIGSNNFFSPEDFEKSDHQVSGTFDEFGQFSGTIEVFGGEKRPFSIHWPNSRAQETRCGPFRLSFAYVQGKANESRLPRDNWAEMIEKLNRIGGLYLYRDNIRILPYGDSDYDFLDIERRRTKSAGYYFFSYRRMFGVIETTREENSKLVEKAGREGFQANAAYKEFRNILENFFIQLAAEFFREGGASSDEFLALRQENARNFEILRKRERQIASQRRKLSDGLSRFFERMQENAYEEAARCVVAEIEAQLISFTEGDVDAVEVRRLEKKALADLNAVSEQSRITRPRAVGLTKELSRQWASYEVQRRRLEEDVYAPSFERIRESFVSAVERLGFASQARQMAYETISELTNERERYVRKLSSEVRSDADGFHERAVQLTKDSIRTVRSTIENKLTDFERQAVANMDPDAISRVQAAIENEIRQETEKQAELLRTLADQIASVSVDGPLNDELLTAMETDLEARRDREEQSMRLAQMGQAVGIVHHEFSAAIRSVRQSVRRLATWADRNDKFRVVYNDLTDSYAHLDSYLSLFAPLNRGLSQTKRLIKGSDIASYLIELLGDRFRRHEVEVIVTDRFKEFEVESYVSTLYPAFVNLVDNAIYWLEHGKHLRVGEAAPKEKTITLDVENGALIVSDSGPGVLPDDELSVFETGFSRKPGGSGLGLSITRDVLEREGFRLSLAPYERGQGATFRIEVPHDDTSEEEA</sequence>
<dbReference type="InterPro" id="IPR043836">
    <property type="entry name" value="DHp"/>
</dbReference>
<dbReference type="PANTHER" id="PTHR44936">
    <property type="entry name" value="SENSOR PROTEIN CREC"/>
    <property type="match status" value="1"/>
</dbReference>
<comment type="catalytic activity">
    <reaction evidence="1">
        <text>ATP + protein L-histidine = ADP + protein N-phospho-L-histidine.</text>
        <dbReference type="EC" id="2.7.13.3"/>
    </reaction>
</comment>
<dbReference type="PANTHER" id="PTHR44936:SF10">
    <property type="entry name" value="SENSOR PROTEIN RSTB"/>
    <property type="match status" value="1"/>
</dbReference>
<protein>
    <recommendedName>
        <fullName evidence="2">histidine kinase</fullName>
        <ecNumber evidence="2">2.7.13.3</ecNumber>
    </recommendedName>
</protein>
<name>A0AAW9TRN8_RHIML</name>
<dbReference type="InterPro" id="IPR036890">
    <property type="entry name" value="HATPase_C_sf"/>
</dbReference>
<gene>
    <name evidence="8" type="ORF">GHK53_14640</name>
</gene>
<dbReference type="PRINTS" id="PR00344">
    <property type="entry name" value="BCTRLSENSOR"/>
</dbReference>
<evidence type="ECO:0000256" key="2">
    <source>
        <dbReference type="ARBA" id="ARBA00012438"/>
    </source>
</evidence>
<evidence type="ECO:0000256" key="5">
    <source>
        <dbReference type="ARBA" id="ARBA00022777"/>
    </source>
</evidence>
<dbReference type="SUPFAM" id="SSF55874">
    <property type="entry name" value="ATPase domain of HSP90 chaperone/DNA topoisomerase II/histidine kinase"/>
    <property type="match status" value="2"/>
</dbReference>
<dbReference type="InterPro" id="IPR003594">
    <property type="entry name" value="HATPase_dom"/>
</dbReference>
<comment type="caution">
    <text evidence="8">The sequence shown here is derived from an EMBL/GenBank/DDBJ whole genome shotgun (WGS) entry which is preliminary data.</text>
</comment>
<evidence type="ECO:0000256" key="4">
    <source>
        <dbReference type="ARBA" id="ARBA00022741"/>
    </source>
</evidence>
<dbReference type="EC" id="2.7.13.3" evidence="2"/>
<organism evidence="8 9">
    <name type="scientific">Rhizobium meliloti</name>
    <name type="common">Ensifer meliloti</name>
    <name type="synonym">Sinorhizobium meliloti</name>
    <dbReference type="NCBI Taxonomy" id="382"/>
    <lineage>
        <taxon>Bacteria</taxon>
        <taxon>Pseudomonadati</taxon>
        <taxon>Pseudomonadota</taxon>
        <taxon>Alphaproteobacteria</taxon>
        <taxon>Hyphomicrobiales</taxon>
        <taxon>Rhizobiaceae</taxon>
        <taxon>Sinorhizobium/Ensifer group</taxon>
        <taxon>Sinorhizobium</taxon>
    </lineage>
</organism>
<evidence type="ECO:0000256" key="3">
    <source>
        <dbReference type="ARBA" id="ARBA00022679"/>
    </source>
</evidence>
<feature type="domain" description="Histidine kinase" evidence="7">
    <location>
        <begin position="772"/>
        <end position="988"/>
    </location>
</feature>
<dbReference type="AlphaFoldDB" id="A0AAW9TRN8"/>
<dbReference type="EMBL" id="WISR01000142">
    <property type="protein sequence ID" value="MQW33989.1"/>
    <property type="molecule type" value="Genomic_DNA"/>
</dbReference>
<proteinExistence type="predicted"/>
<dbReference type="InterPro" id="IPR005467">
    <property type="entry name" value="His_kinase_dom"/>
</dbReference>
<accession>A0AAW9TRN8</accession>
<dbReference type="PROSITE" id="PS50109">
    <property type="entry name" value="HIS_KIN"/>
    <property type="match status" value="1"/>
</dbReference>
<reference evidence="8 9" key="1">
    <citation type="journal article" date="2013" name="Genome Biol.">
        <title>Comparative genomics of the core and accessory genomes of 48 Sinorhizobium strains comprising five genospecies.</title>
        <authorList>
            <person name="Sugawara M."/>
            <person name="Epstein B."/>
            <person name="Badgley B.D."/>
            <person name="Unno T."/>
            <person name="Xu L."/>
            <person name="Reese J."/>
            <person name="Gyaneshwar P."/>
            <person name="Denny R."/>
            <person name="Mudge J."/>
            <person name="Bharti A.K."/>
            <person name="Farmer A.D."/>
            <person name="May G.D."/>
            <person name="Woodward J.E."/>
            <person name="Medigue C."/>
            <person name="Vallenet D."/>
            <person name="Lajus A."/>
            <person name="Rouy Z."/>
            <person name="Martinez-Vaz B."/>
            <person name="Tiffin P."/>
            <person name="Young N.D."/>
            <person name="Sadowsky M.J."/>
        </authorList>
    </citation>
    <scope>NUCLEOTIDE SEQUENCE [LARGE SCALE GENOMIC DNA]</scope>
    <source>
        <strain evidence="8 9">N6B1</strain>
    </source>
</reference>
<dbReference type="Proteomes" id="UP000429484">
    <property type="component" value="Unassembled WGS sequence"/>
</dbReference>
<evidence type="ECO:0000313" key="8">
    <source>
        <dbReference type="EMBL" id="MQW33989.1"/>
    </source>
</evidence>
<dbReference type="Pfam" id="PF02518">
    <property type="entry name" value="HATPase_c"/>
    <property type="match status" value="1"/>
</dbReference>
<dbReference type="GO" id="GO:0005524">
    <property type="term" value="F:ATP binding"/>
    <property type="evidence" value="ECO:0007669"/>
    <property type="project" value="UniProtKB-KW"/>
</dbReference>
<dbReference type="SMART" id="SM00387">
    <property type="entry name" value="HATPase_c"/>
    <property type="match status" value="1"/>
</dbReference>
<evidence type="ECO:0000256" key="6">
    <source>
        <dbReference type="ARBA" id="ARBA00022840"/>
    </source>
</evidence>
<dbReference type="Pfam" id="PF19191">
    <property type="entry name" value="HEF_HK"/>
    <property type="match status" value="1"/>
</dbReference>
<dbReference type="Pfam" id="PF13589">
    <property type="entry name" value="HATPase_c_3"/>
    <property type="match status" value="1"/>
</dbReference>
<dbReference type="GO" id="GO:0004673">
    <property type="term" value="F:protein histidine kinase activity"/>
    <property type="evidence" value="ECO:0007669"/>
    <property type="project" value="UniProtKB-EC"/>
</dbReference>
<dbReference type="Gene3D" id="3.30.565.10">
    <property type="entry name" value="Histidine kinase-like ATPase, C-terminal domain"/>
    <property type="match status" value="2"/>
</dbReference>
<keyword evidence="6 8" id="KW-0067">ATP-binding</keyword>
<dbReference type="InterPro" id="IPR050980">
    <property type="entry name" value="2C_sensor_his_kinase"/>
</dbReference>
<evidence type="ECO:0000259" key="7">
    <source>
        <dbReference type="PROSITE" id="PS50109"/>
    </source>
</evidence>
<keyword evidence="3" id="KW-0808">Transferase</keyword>
<dbReference type="RefSeq" id="WP_153349773.1">
    <property type="nucleotide sequence ID" value="NZ_WISR01000142.1"/>
</dbReference>
<dbReference type="InterPro" id="IPR004358">
    <property type="entry name" value="Sig_transdc_His_kin-like_C"/>
</dbReference>
<evidence type="ECO:0000256" key="1">
    <source>
        <dbReference type="ARBA" id="ARBA00000085"/>
    </source>
</evidence>
<keyword evidence="4" id="KW-0547">Nucleotide-binding</keyword>